<reference evidence="1 2" key="1">
    <citation type="submission" date="2024-10" db="EMBL/GenBank/DDBJ databases">
        <title>The Natural Products Discovery Center: Release of the First 8490 Sequenced Strains for Exploring Actinobacteria Biosynthetic Diversity.</title>
        <authorList>
            <person name="Kalkreuter E."/>
            <person name="Kautsar S.A."/>
            <person name="Yang D."/>
            <person name="Bader C.D."/>
            <person name="Teijaro C.N."/>
            <person name="Fluegel L."/>
            <person name="Davis C.M."/>
            <person name="Simpson J.R."/>
            <person name="Lauterbach L."/>
            <person name="Steele A.D."/>
            <person name="Gui C."/>
            <person name="Meng S."/>
            <person name="Li G."/>
            <person name="Viehrig K."/>
            <person name="Ye F."/>
            <person name="Su P."/>
            <person name="Kiefer A.F."/>
            <person name="Nichols A."/>
            <person name="Cepeda A.J."/>
            <person name="Yan W."/>
            <person name="Fan B."/>
            <person name="Jiang Y."/>
            <person name="Adhikari A."/>
            <person name="Zheng C.-J."/>
            <person name="Schuster L."/>
            <person name="Cowan T.M."/>
            <person name="Smanski M.J."/>
            <person name="Chevrette M.G."/>
            <person name="De Carvalho L.P.S."/>
            <person name="Shen B."/>
        </authorList>
    </citation>
    <scope>NUCLEOTIDE SEQUENCE [LARGE SCALE GENOMIC DNA]</scope>
    <source>
        <strain evidence="1 2">NPDC012605</strain>
    </source>
</reference>
<dbReference type="Proteomes" id="UP001602370">
    <property type="component" value="Unassembled WGS sequence"/>
</dbReference>
<protein>
    <recommendedName>
        <fullName evidence="3">Integrase</fullName>
    </recommendedName>
</protein>
<name>A0ABW6XXG9_9ACTN</name>
<accession>A0ABW6XXG9</accession>
<gene>
    <name evidence="1" type="ORF">ACFY8C_27270</name>
</gene>
<evidence type="ECO:0000313" key="2">
    <source>
        <dbReference type="Proteomes" id="UP001602370"/>
    </source>
</evidence>
<evidence type="ECO:0000313" key="1">
    <source>
        <dbReference type="EMBL" id="MFF5922011.1"/>
    </source>
</evidence>
<dbReference type="RefSeq" id="WP_030325884.1">
    <property type="nucleotide sequence ID" value="NZ_JBIBDZ010000009.1"/>
</dbReference>
<keyword evidence="2" id="KW-1185">Reference proteome</keyword>
<comment type="caution">
    <text evidence="1">The sequence shown here is derived from an EMBL/GenBank/DDBJ whole genome shotgun (WGS) entry which is preliminary data.</text>
</comment>
<proteinExistence type="predicted"/>
<dbReference type="EMBL" id="JBIBDZ010000009">
    <property type="protein sequence ID" value="MFF5922011.1"/>
    <property type="molecule type" value="Genomic_DNA"/>
</dbReference>
<organism evidence="1 2">
    <name type="scientific">Streptomyces flavochromogenes</name>
    <dbReference type="NCBI Taxonomy" id="68199"/>
    <lineage>
        <taxon>Bacteria</taxon>
        <taxon>Bacillati</taxon>
        <taxon>Actinomycetota</taxon>
        <taxon>Actinomycetes</taxon>
        <taxon>Kitasatosporales</taxon>
        <taxon>Streptomycetaceae</taxon>
        <taxon>Streptomyces</taxon>
    </lineage>
</organism>
<evidence type="ECO:0008006" key="3">
    <source>
        <dbReference type="Google" id="ProtNLM"/>
    </source>
</evidence>
<sequence length="269" mass="29930">MPMPAPPKRACSRYSATGTLCTTPTARADGWCGVCDGYTVRAPREETERRQRWHWGPGPWHPAPLGLETDEAYEIEIHPHVVRDYSSHHTVPPKTAVVQIRSLLEDLITSGAPTEADVRGRRRIYLPQGGYGLMLSQDRGTVVRYCTRHAERTWAQYRGGVHSRISTPNRGTAWQRAALAEHLPVKVTATALHGYTRHVLGTKITRGNIDDIARRLAAHLNEYVLPKWDRTADVTLADGQGSTWVLAVDDRSPEGVVVANYATGVRTEE</sequence>